<accession>A0A502H9N8</accession>
<sequence>MSTLLLFLFFGLVVVDTDIIMQKKQEMKSLLELGNHNASFAVHKELKTEGIIDLIETEAFIRFGESMKENGDYVVRPVELQPGKSSVTSQSLAMYTLYIDFEQWHRNHKLELQYRDKKLFVKSIVASREREVTGGKLLVTVFDQAGKPNTLAPKKMVGPSRIVVVYASEPSILPFQPPHEFPVISVEELKW</sequence>
<dbReference type="Proteomes" id="UP000319432">
    <property type="component" value="Chromosome"/>
</dbReference>
<evidence type="ECO:0000313" key="1">
    <source>
        <dbReference type="EMBL" id="QDX92091.1"/>
    </source>
</evidence>
<reference evidence="1 2" key="1">
    <citation type="submission" date="2018-11" db="EMBL/GenBank/DDBJ databases">
        <title>Phylogenetic determinants of toxin gene distribution in genomes of Brevibacillus laterosporus.</title>
        <authorList>
            <person name="Glare T.R."/>
            <person name="Durrant A."/>
            <person name="Berry C."/>
            <person name="Palma L."/>
            <person name="Ormskirk M."/>
            <person name="Cox M.O."/>
        </authorList>
    </citation>
    <scope>NUCLEOTIDE SEQUENCE [LARGE SCALE GENOMIC DNA]</scope>
    <source>
        <strain evidence="1 2">1821L</strain>
    </source>
</reference>
<gene>
    <name evidence="1" type="ORF">EEL30_06730</name>
</gene>
<keyword evidence="2" id="KW-1185">Reference proteome</keyword>
<name>A0A502H9N8_BRELA</name>
<dbReference type="AlphaFoldDB" id="A0A502H9N8"/>
<evidence type="ECO:0000313" key="2">
    <source>
        <dbReference type="Proteomes" id="UP000319432"/>
    </source>
</evidence>
<organism evidence="1 2">
    <name type="scientific">Brevibacillus laterosporus</name>
    <name type="common">Bacillus laterosporus</name>
    <dbReference type="NCBI Taxonomy" id="1465"/>
    <lineage>
        <taxon>Bacteria</taxon>
        <taxon>Bacillati</taxon>
        <taxon>Bacillota</taxon>
        <taxon>Bacilli</taxon>
        <taxon>Bacillales</taxon>
        <taxon>Paenibacillaceae</taxon>
        <taxon>Brevibacillus</taxon>
    </lineage>
</organism>
<dbReference type="EMBL" id="CP033464">
    <property type="protein sequence ID" value="QDX92091.1"/>
    <property type="molecule type" value="Genomic_DNA"/>
</dbReference>
<proteinExistence type="predicted"/>
<protein>
    <submittedName>
        <fullName evidence="1">Uncharacterized protein</fullName>
    </submittedName>
</protein>